<dbReference type="AlphaFoldDB" id="A0A1Q4VBB6"/>
<evidence type="ECO:0000313" key="2">
    <source>
        <dbReference type="EMBL" id="OKH95117.1"/>
    </source>
</evidence>
<name>A0A1Q4VBB6_9ACTN</name>
<evidence type="ECO:0000256" key="1">
    <source>
        <dbReference type="SAM" id="Phobius"/>
    </source>
</evidence>
<sequence length="230" mass="25287">MRSVDRREGRFADRLTTRSAAACLAVAGILAGVLVGNSALGTVPGCGFGSDAYPSQTARDWTAHADHVVVATPVKERSINRRDYEEGRTLYDVEREVTFRADDVLWGAERPGRPVGAEFELVAPGWRVIRASGDRFDHTNANAPRFETGHTYLLALRWDAGRWAVLGEGAAVPFDDRTVGQGEWCGRDLSKEDVARGERFSRPDDTSLEESLLGRNAQAVTRELDKASRK</sequence>
<dbReference type="RefSeq" id="WP_073787475.1">
    <property type="nucleotide sequence ID" value="NZ_LFBV01000002.1"/>
</dbReference>
<proteinExistence type="predicted"/>
<keyword evidence="3" id="KW-1185">Reference proteome</keyword>
<keyword evidence="1" id="KW-1133">Transmembrane helix</keyword>
<comment type="caution">
    <text evidence="2">The sequence shown here is derived from an EMBL/GenBank/DDBJ whole genome shotgun (WGS) entry which is preliminary data.</text>
</comment>
<gene>
    <name evidence="2" type="ORF">AB852_13545</name>
</gene>
<protein>
    <submittedName>
        <fullName evidence="2">Uncharacterized protein</fullName>
    </submittedName>
</protein>
<reference evidence="2 3" key="1">
    <citation type="submission" date="2015-06" db="EMBL/GenBank/DDBJ databases">
        <title>Cloning and characterization of the uncialamcin biosynthetic gene cluster.</title>
        <authorList>
            <person name="Yan X."/>
            <person name="Huang T."/>
            <person name="Ge H."/>
            <person name="Shen B."/>
        </authorList>
    </citation>
    <scope>NUCLEOTIDE SEQUENCE [LARGE SCALE GENOMIC DNA]</scope>
    <source>
        <strain evidence="2 3">DCA2648</strain>
    </source>
</reference>
<accession>A0A1Q4VBB6</accession>
<evidence type="ECO:0000313" key="3">
    <source>
        <dbReference type="Proteomes" id="UP000186455"/>
    </source>
</evidence>
<organism evidence="2 3">
    <name type="scientific">Streptomyces uncialis</name>
    <dbReference type="NCBI Taxonomy" id="1048205"/>
    <lineage>
        <taxon>Bacteria</taxon>
        <taxon>Bacillati</taxon>
        <taxon>Actinomycetota</taxon>
        <taxon>Actinomycetes</taxon>
        <taxon>Kitasatosporales</taxon>
        <taxon>Streptomycetaceae</taxon>
        <taxon>Streptomyces</taxon>
    </lineage>
</organism>
<keyword evidence="1" id="KW-0472">Membrane</keyword>
<keyword evidence="1" id="KW-0812">Transmembrane</keyword>
<feature type="transmembrane region" description="Helical" evidence="1">
    <location>
        <begin position="21"/>
        <end position="40"/>
    </location>
</feature>
<dbReference type="Proteomes" id="UP000186455">
    <property type="component" value="Unassembled WGS sequence"/>
</dbReference>
<dbReference type="EMBL" id="LFBV01000002">
    <property type="protein sequence ID" value="OKH95117.1"/>
    <property type="molecule type" value="Genomic_DNA"/>
</dbReference>